<dbReference type="PANTHER" id="PTHR19136:SF81">
    <property type="entry name" value="MOLYBDENUM COFACTOR GUANYLYLTRANSFERASE"/>
    <property type="match status" value="1"/>
</dbReference>
<dbReference type="Pfam" id="PF12804">
    <property type="entry name" value="NTP_transf_3"/>
    <property type="match status" value="1"/>
</dbReference>
<organism evidence="9">
    <name type="scientific">bioreactor metagenome</name>
    <dbReference type="NCBI Taxonomy" id="1076179"/>
    <lineage>
        <taxon>unclassified sequences</taxon>
        <taxon>metagenomes</taxon>
        <taxon>ecological metagenomes</taxon>
    </lineage>
</organism>
<dbReference type="Gene3D" id="3.90.550.10">
    <property type="entry name" value="Spore Coat Polysaccharide Biosynthesis Protein SpsA, Chain A"/>
    <property type="match status" value="1"/>
</dbReference>
<dbReference type="GO" id="GO:0006777">
    <property type="term" value="P:Mo-molybdopterin cofactor biosynthetic process"/>
    <property type="evidence" value="ECO:0007669"/>
    <property type="project" value="UniProtKB-KW"/>
</dbReference>
<sequence length="384" mass="42125">MNLIITGEVGSGKSSHCQRYARYLREYGFKTGGIICRPVFQEDTKTGYTVTDIRTSAEAVFSLTNPPADFQGEKVGRYSILQSGLDFACNAIKEALRTGYEVIFLDEMGHLEIAGKGLAGQARLAYQKAPYTVSVVRKSLLQKFLAAFAPEESENIFVIQDIEADPDIHPAFFKTPPDKTDISCIILAGGKSKRMGRDKISATLDSQTLLQRAVANLNGYGREILVVTAYGQADAKIQPLPGIKIVRDILPGKGPLAGIYSGLKASKSQFNLVVGCDMPFLNRALLEYMKDQVAGFEAVVPRLGHRPEPLHAIYSKSAGEKALSLLSQGKLAVSDLLARLHTRYIEEPEINRFDPEHRSFFNINRPEDLDTARDIAANKKAVSG</sequence>
<keyword evidence="6" id="KW-0342">GTP-binding</keyword>
<evidence type="ECO:0000256" key="3">
    <source>
        <dbReference type="ARBA" id="ARBA00022723"/>
    </source>
</evidence>
<evidence type="ECO:0000256" key="6">
    <source>
        <dbReference type="ARBA" id="ARBA00023134"/>
    </source>
</evidence>
<keyword evidence="9" id="KW-0548">Nucleotidyltransferase</keyword>
<dbReference type="AlphaFoldDB" id="A0A644UEQ9"/>
<accession>A0A644UEQ9</accession>
<dbReference type="InterPro" id="IPR013482">
    <property type="entry name" value="Molybde_CF_guanTrfase"/>
</dbReference>
<evidence type="ECO:0000313" key="9">
    <source>
        <dbReference type="EMBL" id="MPL77332.1"/>
    </source>
</evidence>
<evidence type="ECO:0000256" key="1">
    <source>
        <dbReference type="ARBA" id="ARBA00022490"/>
    </source>
</evidence>
<dbReference type="SUPFAM" id="SSF52540">
    <property type="entry name" value="P-loop containing nucleoside triphosphate hydrolases"/>
    <property type="match status" value="1"/>
</dbReference>
<dbReference type="Pfam" id="PF03266">
    <property type="entry name" value="NTPase_1"/>
    <property type="match status" value="1"/>
</dbReference>
<reference evidence="9" key="1">
    <citation type="submission" date="2019-08" db="EMBL/GenBank/DDBJ databases">
        <authorList>
            <person name="Kucharzyk K."/>
            <person name="Murdoch R.W."/>
            <person name="Higgins S."/>
            <person name="Loffler F."/>
        </authorList>
    </citation>
    <scope>NUCLEOTIDE SEQUENCE</scope>
</reference>
<evidence type="ECO:0000256" key="4">
    <source>
        <dbReference type="ARBA" id="ARBA00022741"/>
    </source>
</evidence>
<dbReference type="GO" id="GO:0061603">
    <property type="term" value="F:molybdenum cofactor guanylyltransferase activity"/>
    <property type="evidence" value="ECO:0007669"/>
    <property type="project" value="UniProtKB-EC"/>
</dbReference>
<comment type="caution">
    <text evidence="9">The sequence shown here is derived from an EMBL/GenBank/DDBJ whole genome shotgun (WGS) entry which is preliminary data.</text>
</comment>
<keyword evidence="1" id="KW-0963">Cytoplasm</keyword>
<evidence type="ECO:0000259" key="8">
    <source>
        <dbReference type="Pfam" id="PF12804"/>
    </source>
</evidence>
<dbReference type="InterPro" id="IPR025877">
    <property type="entry name" value="MobA-like_NTP_Trfase"/>
</dbReference>
<proteinExistence type="inferred from homology"/>
<dbReference type="InterPro" id="IPR027417">
    <property type="entry name" value="P-loop_NTPase"/>
</dbReference>
<keyword evidence="2 9" id="KW-0808">Transferase</keyword>
<keyword evidence="4" id="KW-0547">Nucleotide-binding</keyword>
<dbReference type="PANTHER" id="PTHR19136">
    <property type="entry name" value="MOLYBDENUM COFACTOR GUANYLYLTRANSFERASE"/>
    <property type="match status" value="1"/>
</dbReference>
<dbReference type="Gene3D" id="3.40.50.300">
    <property type="entry name" value="P-loop containing nucleotide triphosphate hydrolases"/>
    <property type="match status" value="1"/>
</dbReference>
<keyword evidence="3" id="KW-0479">Metal-binding</keyword>
<dbReference type="GO" id="GO:0005525">
    <property type="term" value="F:GTP binding"/>
    <property type="evidence" value="ECO:0007669"/>
    <property type="project" value="UniProtKB-KW"/>
</dbReference>
<dbReference type="SUPFAM" id="SSF53448">
    <property type="entry name" value="Nucleotide-diphospho-sugar transferases"/>
    <property type="match status" value="1"/>
</dbReference>
<dbReference type="InterPro" id="IPR029044">
    <property type="entry name" value="Nucleotide-diphossugar_trans"/>
</dbReference>
<dbReference type="HAMAP" id="MF_00316">
    <property type="entry name" value="MobA"/>
    <property type="match status" value="1"/>
</dbReference>
<keyword evidence="5" id="KW-0460">Magnesium</keyword>
<dbReference type="CDD" id="cd02503">
    <property type="entry name" value="MobA"/>
    <property type="match status" value="1"/>
</dbReference>
<feature type="domain" description="MobA-like NTP transferase" evidence="8">
    <location>
        <begin position="184"/>
        <end position="339"/>
    </location>
</feature>
<keyword evidence="7" id="KW-0501">Molybdenum cofactor biosynthesis</keyword>
<dbReference type="GO" id="GO:0017111">
    <property type="term" value="F:ribonucleoside triphosphate phosphatase activity"/>
    <property type="evidence" value="ECO:0007669"/>
    <property type="project" value="InterPro"/>
</dbReference>
<protein>
    <submittedName>
        <fullName evidence="9">Molybdenum cofactor guanylyltransferase</fullName>
        <ecNumber evidence="9">2.7.7.77</ecNumber>
    </submittedName>
</protein>
<dbReference type="EC" id="2.7.7.77" evidence="9"/>
<dbReference type="InterPro" id="IPR004948">
    <property type="entry name" value="Nuc-triphosphatase_THEP1"/>
</dbReference>
<dbReference type="EMBL" id="VSSQ01000106">
    <property type="protein sequence ID" value="MPL77332.1"/>
    <property type="molecule type" value="Genomic_DNA"/>
</dbReference>
<evidence type="ECO:0000256" key="5">
    <source>
        <dbReference type="ARBA" id="ARBA00022842"/>
    </source>
</evidence>
<name>A0A644UEQ9_9ZZZZ</name>
<dbReference type="GO" id="GO:0046872">
    <property type="term" value="F:metal ion binding"/>
    <property type="evidence" value="ECO:0007669"/>
    <property type="project" value="UniProtKB-KW"/>
</dbReference>
<evidence type="ECO:0000256" key="7">
    <source>
        <dbReference type="ARBA" id="ARBA00023150"/>
    </source>
</evidence>
<evidence type="ECO:0000256" key="2">
    <source>
        <dbReference type="ARBA" id="ARBA00022679"/>
    </source>
</evidence>
<gene>
    <name evidence="9" type="primary">mobA_6</name>
    <name evidence="9" type="ORF">SDC9_23187</name>
</gene>